<dbReference type="CDD" id="cd00090">
    <property type="entry name" value="HTH_ARSR"/>
    <property type="match status" value="1"/>
</dbReference>
<sequence>MASNTAEDFDIGRIDEVIHGRVRLGIMAYLSGVDSADFNELKTRLQTTDGNLSVHLRKLEEAGFVAVAKSFQGRKPLTRATMTDVGRDAFVAYLDAMSALVPSR</sequence>
<dbReference type="Gene3D" id="1.10.10.10">
    <property type="entry name" value="Winged helix-like DNA-binding domain superfamily/Winged helix DNA-binding domain"/>
    <property type="match status" value="1"/>
</dbReference>
<dbReference type="Pfam" id="PF13601">
    <property type="entry name" value="HTH_34"/>
    <property type="match status" value="1"/>
</dbReference>
<dbReference type="RefSeq" id="WP_354088913.1">
    <property type="nucleotide sequence ID" value="NZ_JBEPTF010000002.1"/>
</dbReference>
<dbReference type="Proteomes" id="UP001549313">
    <property type="component" value="Unassembled WGS sequence"/>
</dbReference>
<dbReference type="EMBL" id="JBEPTF010000002">
    <property type="protein sequence ID" value="MET4683961.1"/>
    <property type="molecule type" value="Genomic_DNA"/>
</dbReference>
<dbReference type="PANTHER" id="PTHR37318:SF1">
    <property type="entry name" value="BSL7504 PROTEIN"/>
    <property type="match status" value="1"/>
</dbReference>
<keyword evidence="2" id="KW-0238">DNA-binding</keyword>
<dbReference type="InterPro" id="IPR036388">
    <property type="entry name" value="WH-like_DNA-bd_sf"/>
</dbReference>
<organism evidence="2 3">
    <name type="scientific">Brevundimonas faecalis</name>
    <dbReference type="NCBI Taxonomy" id="947378"/>
    <lineage>
        <taxon>Bacteria</taxon>
        <taxon>Pseudomonadati</taxon>
        <taxon>Pseudomonadota</taxon>
        <taxon>Alphaproteobacteria</taxon>
        <taxon>Caulobacterales</taxon>
        <taxon>Caulobacteraceae</taxon>
        <taxon>Brevundimonas</taxon>
    </lineage>
</organism>
<evidence type="ECO:0000259" key="1">
    <source>
        <dbReference type="Pfam" id="PF13601"/>
    </source>
</evidence>
<dbReference type="PANTHER" id="PTHR37318">
    <property type="entry name" value="BSL7504 PROTEIN"/>
    <property type="match status" value="1"/>
</dbReference>
<protein>
    <submittedName>
        <fullName evidence="2">DNA-binding HxlR family transcriptional regulator</fullName>
    </submittedName>
</protein>
<keyword evidence="3" id="KW-1185">Reference proteome</keyword>
<dbReference type="GO" id="GO:0003677">
    <property type="term" value="F:DNA binding"/>
    <property type="evidence" value="ECO:0007669"/>
    <property type="project" value="UniProtKB-KW"/>
</dbReference>
<dbReference type="InterPro" id="IPR036390">
    <property type="entry name" value="WH_DNA-bd_sf"/>
</dbReference>
<dbReference type="InterPro" id="IPR027395">
    <property type="entry name" value="WH_DNA-bd_dom"/>
</dbReference>
<comment type="caution">
    <text evidence="2">The sequence shown here is derived from an EMBL/GenBank/DDBJ whole genome shotgun (WGS) entry which is preliminary data.</text>
</comment>
<proteinExistence type="predicted"/>
<evidence type="ECO:0000313" key="2">
    <source>
        <dbReference type="EMBL" id="MET4683961.1"/>
    </source>
</evidence>
<reference evidence="2 3" key="1">
    <citation type="submission" date="2024-06" db="EMBL/GenBank/DDBJ databases">
        <title>Sorghum-associated microbial communities from plants grown in Nebraska, USA.</title>
        <authorList>
            <person name="Schachtman D."/>
        </authorList>
    </citation>
    <scope>NUCLEOTIDE SEQUENCE [LARGE SCALE GENOMIC DNA]</scope>
    <source>
        <strain evidence="2 3">2814</strain>
    </source>
</reference>
<gene>
    <name evidence="2" type="ORF">ABIE19_001891</name>
</gene>
<dbReference type="InterPro" id="IPR011991">
    <property type="entry name" value="ArsR-like_HTH"/>
</dbReference>
<accession>A0ABV2RBK4</accession>
<evidence type="ECO:0000313" key="3">
    <source>
        <dbReference type="Proteomes" id="UP001549313"/>
    </source>
</evidence>
<feature type="domain" description="Winged helix DNA-binding" evidence="1">
    <location>
        <begin position="22"/>
        <end position="101"/>
    </location>
</feature>
<dbReference type="SUPFAM" id="SSF46785">
    <property type="entry name" value="Winged helix' DNA-binding domain"/>
    <property type="match status" value="1"/>
</dbReference>
<name>A0ABV2RBK4_9CAUL</name>